<keyword evidence="3" id="KW-0238">DNA-binding</keyword>
<dbReference type="Pfam" id="PF00126">
    <property type="entry name" value="HTH_1"/>
    <property type="match status" value="1"/>
</dbReference>
<dbReference type="SUPFAM" id="SSF53850">
    <property type="entry name" value="Periplasmic binding protein-like II"/>
    <property type="match status" value="1"/>
</dbReference>
<keyword evidence="2" id="KW-0805">Transcription regulation</keyword>
<evidence type="ECO:0000256" key="3">
    <source>
        <dbReference type="ARBA" id="ARBA00023125"/>
    </source>
</evidence>
<dbReference type="SUPFAM" id="SSF46785">
    <property type="entry name" value="Winged helix' DNA-binding domain"/>
    <property type="match status" value="1"/>
</dbReference>
<dbReference type="RefSeq" id="WP_275564973.1">
    <property type="nucleotide sequence ID" value="NZ_JAMZEG020000001.1"/>
</dbReference>
<dbReference type="Pfam" id="PF03466">
    <property type="entry name" value="LysR_substrate"/>
    <property type="match status" value="1"/>
</dbReference>
<feature type="domain" description="HTH lysR-type" evidence="5">
    <location>
        <begin position="1"/>
        <end position="61"/>
    </location>
</feature>
<dbReference type="PROSITE" id="PS50931">
    <property type="entry name" value="HTH_LYSR"/>
    <property type="match status" value="1"/>
</dbReference>
<dbReference type="InterPro" id="IPR036388">
    <property type="entry name" value="WH-like_DNA-bd_sf"/>
</dbReference>
<keyword evidence="4" id="KW-0804">Transcription</keyword>
<dbReference type="PANTHER" id="PTHR30537">
    <property type="entry name" value="HTH-TYPE TRANSCRIPTIONAL REGULATOR"/>
    <property type="match status" value="1"/>
</dbReference>
<dbReference type="InterPro" id="IPR058163">
    <property type="entry name" value="LysR-type_TF_proteobact-type"/>
</dbReference>
<evidence type="ECO:0000313" key="7">
    <source>
        <dbReference type="Proteomes" id="UP001139522"/>
    </source>
</evidence>
<accession>A0ABT5WCE5</accession>
<dbReference type="InterPro" id="IPR005119">
    <property type="entry name" value="LysR_subst-bd"/>
</dbReference>
<gene>
    <name evidence="6" type="ORF">M3I01_006010</name>
</gene>
<comment type="caution">
    <text evidence="6">The sequence shown here is derived from an EMBL/GenBank/DDBJ whole genome shotgun (WGS) entry which is preliminary data.</text>
</comment>
<dbReference type="Proteomes" id="UP001139522">
    <property type="component" value="Unassembled WGS sequence"/>
</dbReference>
<name>A0ABT5WCE5_9GAMM</name>
<dbReference type="CDD" id="cd08422">
    <property type="entry name" value="PBP2_CrgA_like"/>
    <property type="match status" value="1"/>
</dbReference>
<dbReference type="InterPro" id="IPR000847">
    <property type="entry name" value="LysR_HTH_N"/>
</dbReference>
<evidence type="ECO:0000313" key="6">
    <source>
        <dbReference type="EMBL" id="MDE8602486.1"/>
    </source>
</evidence>
<proteinExistence type="inferred from homology"/>
<comment type="similarity">
    <text evidence="1">Belongs to the LysR transcriptional regulatory family.</text>
</comment>
<organism evidence="6 7">
    <name type="scientific">Marinomonas maritima</name>
    <dbReference type="NCBI Taxonomy" id="2940935"/>
    <lineage>
        <taxon>Bacteria</taxon>
        <taxon>Pseudomonadati</taxon>
        <taxon>Pseudomonadota</taxon>
        <taxon>Gammaproteobacteria</taxon>
        <taxon>Oceanospirillales</taxon>
        <taxon>Oceanospirillaceae</taxon>
        <taxon>Marinomonas</taxon>
    </lineage>
</organism>
<dbReference type="Gene3D" id="3.40.190.290">
    <property type="match status" value="1"/>
</dbReference>
<sequence>MDTQLLNGIVTFKQVADCGSFTQAATLLNHSKSYISGEINKLENRLGVRLLNRTTRQISLTAAGEIYYRQCQNIISDALQVERQLSGQQLTPKGNLRVSCPVSFALAKIRPILSEYMNLYPQVIIELELNDQLVDVVADGYDLALRASEQLPDSSLVSRKLTSVDIVTIAAPSYLEQWGTPQSPNELVHHRTINFRSTVNHNIWQYQEKSGRKITIKVDSHLITNSAEMELALCIAGQGIARVPKLVLTDEIKKRNLILLFDDLLPVTVDLFLIYPNRKYMPSKVRSFIDFLVSKME</sequence>
<dbReference type="PANTHER" id="PTHR30537:SF68">
    <property type="entry name" value="TRANSCRIPTIONAL REGULATOR-RELATED"/>
    <property type="match status" value="1"/>
</dbReference>
<reference evidence="6" key="1">
    <citation type="submission" date="2023-01" db="EMBL/GenBank/DDBJ databases">
        <title>Psychroserpens sp. MSW6 and Marinomonas sp. RSW2, isolated from seawater.</title>
        <authorList>
            <person name="Kristyanto S."/>
            <person name="Jung J."/>
            <person name="Kim J.M."/>
            <person name="Jeon C.O."/>
        </authorList>
    </citation>
    <scope>NUCLEOTIDE SEQUENCE</scope>
    <source>
        <strain evidence="6">RSW2</strain>
    </source>
</reference>
<evidence type="ECO:0000256" key="2">
    <source>
        <dbReference type="ARBA" id="ARBA00023015"/>
    </source>
</evidence>
<evidence type="ECO:0000256" key="4">
    <source>
        <dbReference type="ARBA" id="ARBA00023163"/>
    </source>
</evidence>
<dbReference type="InterPro" id="IPR036390">
    <property type="entry name" value="WH_DNA-bd_sf"/>
</dbReference>
<keyword evidence="7" id="KW-1185">Reference proteome</keyword>
<evidence type="ECO:0000259" key="5">
    <source>
        <dbReference type="PROSITE" id="PS50931"/>
    </source>
</evidence>
<evidence type="ECO:0000256" key="1">
    <source>
        <dbReference type="ARBA" id="ARBA00009437"/>
    </source>
</evidence>
<dbReference type="Gene3D" id="1.10.10.10">
    <property type="entry name" value="Winged helix-like DNA-binding domain superfamily/Winged helix DNA-binding domain"/>
    <property type="match status" value="1"/>
</dbReference>
<dbReference type="EMBL" id="JAMZEG020000001">
    <property type="protein sequence ID" value="MDE8602486.1"/>
    <property type="molecule type" value="Genomic_DNA"/>
</dbReference>
<protein>
    <submittedName>
        <fullName evidence="6">LysR family transcriptional regulator</fullName>
    </submittedName>
</protein>